<dbReference type="GO" id="GO:0032993">
    <property type="term" value="C:protein-DNA complex"/>
    <property type="evidence" value="ECO:0007669"/>
    <property type="project" value="TreeGrafter"/>
</dbReference>
<dbReference type="InterPro" id="IPR039420">
    <property type="entry name" value="WalR-like"/>
</dbReference>
<evidence type="ECO:0000256" key="3">
    <source>
        <dbReference type="PROSITE-ProRule" id="PRU01091"/>
    </source>
</evidence>
<dbReference type="SMART" id="SM00862">
    <property type="entry name" value="Trans_reg_C"/>
    <property type="match status" value="1"/>
</dbReference>
<dbReference type="PANTHER" id="PTHR48111:SF43">
    <property type="entry name" value="STAGE 0 SPORULATION PROTEIN A HOMOLOG"/>
    <property type="match status" value="1"/>
</dbReference>
<evidence type="ECO:0000256" key="2">
    <source>
        <dbReference type="PROSITE-ProRule" id="PRU00169"/>
    </source>
</evidence>
<evidence type="ECO:0000313" key="7">
    <source>
        <dbReference type="Proteomes" id="UP000005947"/>
    </source>
</evidence>
<dbReference type="EMBL" id="ACGK02000001">
    <property type="protein sequence ID" value="EGF23225.1"/>
    <property type="molecule type" value="Genomic_DNA"/>
</dbReference>
<dbReference type="SUPFAM" id="SSF46894">
    <property type="entry name" value="C-terminal effector domain of the bipartite response regulators"/>
    <property type="match status" value="1"/>
</dbReference>
<keyword evidence="2" id="KW-0597">Phosphoprotein</keyword>
<keyword evidence="1 3" id="KW-0238">DNA-binding</keyword>
<dbReference type="eggNOG" id="COG0745">
    <property type="taxonomic scope" value="Bacteria"/>
</dbReference>
<dbReference type="SUPFAM" id="SSF52172">
    <property type="entry name" value="CheY-like"/>
    <property type="match status" value="1"/>
</dbReference>
<name>F1T5U1_9ACTN</name>
<feature type="modified residue" description="4-aspartylphosphate" evidence="2">
    <location>
        <position position="69"/>
    </location>
</feature>
<dbReference type="GO" id="GO:0000976">
    <property type="term" value="F:transcription cis-regulatory region binding"/>
    <property type="evidence" value="ECO:0007669"/>
    <property type="project" value="TreeGrafter"/>
</dbReference>
<keyword evidence="7" id="KW-1185">Reference proteome</keyword>
<dbReference type="Gene3D" id="6.10.250.690">
    <property type="match status" value="1"/>
</dbReference>
<dbReference type="PANTHER" id="PTHR48111">
    <property type="entry name" value="REGULATOR OF RPOS"/>
    <property type="match status" value="1"/>
</dbReference>
<dbReference type="GO" id="GO:0005829">
    <property type="term" value="C:cytosol"/>
    <property type="evidence" value="ECO:0007669"/>
    <property type="project" value="TreeGrafter"/>
</dbReference>
<evidence type="ECO:0000259" key="4">
    <source>
        <dbReference type="PROSITE" id="PS50110"/>
    </source>
</evidence>
<reference evidence="6 7" key="1">
    <citation type="submission" date="2011-02" db="EMBL/GenBank/DDBJ databases">
        <authorList>
            <person name="Muzny D."/>
            <person name="Qin X."/>
            <person name="Buhay C."/>
            <person name="Dugan-Rocha S."/>
            <person name="Ding Y."/>
            <person name="Chen G."/>
            <person name="Hawes A."/>
            <person name="Holder M."/>
            <person name="Jhangiani S."/>
            <person name="Johnson A."/>
            <person name="Khan Z."/>
            <person name="Li Z."/>
            <person name="Liu W."/>
            <person name="Liu X."/>
            <person name="Perez L."/>
            <person name="Shen H."/>
            <person name="Wang Q."/>
            <person name="Watt J."/>
            <person name="Xi L."/>
            <person name="Xin Y."/>
            <person name="Zhou J."/>
            <person name="Deng J."/>
            <person name="Jiang H."/>
            <person name="Liu Y."/>
            <person name="Qu J."/>
            <person name="Song X.-Z."/>
            <person name="Zhang L."/>
            <person name="Villasana D."/>
            <person name="Johnson A."/>
            <person name="Liu J."/>
            <person name="Liyanage D."/>
            <person name="Lorensuhewa L."/>
            <person name="Robinson T."/>
            <person name="Song A."/>
            <person name="Song B.-B."/>
            <person name="Dinh H."/>
            <person name="Thornton R."/>
            <person name="Coyle M."/>
            <person name="Francisco L."/>
            <person name="Jackson L."/>
            <person name="Javaid M."/>
            <person name="Korchina V."/>
            <person name="Kovar C."/>
            <person name="Mata R."/>
            <person name="Mathew T."/>
            <person name="Ngo R."/>
            <person name="Nguyen L."/>
            <person name="Nguyen N."/>
            <person name="Okwuonu G."/>
            <person name="Ongeri F."/>
            <person name="Pham C."/>
            <person name="Simmons D."/>
            <person name="Wilczek-Boney K."/>
            <person name="Hale W."/>
            <person name="Jakkamsetti A."/>
            <person name="Pham P."/>
            <person name="Ruth R."/>
            <person name="San Lucas F."/>
            <person name="Warren J."/>
            <person name="Zhang J."/>
            <person name="Zhao Z."/>
            <person name="Zhou C."/>
            <person name="Zhu D."/>
            <person name="Lee S."/>
            <person name="Bess C."/>
            <person name="Blankenburg K."/>
            <person name="Forbes L."/>
            <person name="Fu Q."/>
            <person name="Gubbala S."/>
            <person name="Hirani K."/>
            <person name="Jayaseelan J.C."/>
            <person name="Lara F."/>
            <person name="Munidasa M."/>
            <person name="Palculict T."/>
            <person name="Patil S."/>
            <person name="Pu L.-L."/>
            <person name="Saada N."/>
            <person name="Tang L."/>
            <person name="Weissenberger G."/>
            <person name="Zhu Y."/>
            <person name="Hemphill L."/>
            <person name="Shang Y."/>
            <person name="Youmans B."/>
            <person name="Ayvaz T."/>
            <person name="Ross M."/>
            <person name="Santibanez J."/>
            <person name="Aqrawi P."/>
            <person name="Gross S."/>
            <person name="Joshi V."/>
            <person name="Fowler G."/>
            <person name="Nazareth L."/>
            <person name="Reid J."/>
            <person name="Worley K."/>
            <person name="Petrosino J."/>
            <person name="Highlander S."/>
            <person name="Gibbs R."/>
        </authorList>
    </citation>
    <scope>NUCLEOTIDE SEQUENCE [LARGE SCALE GENOMIC DNA]</scope>
    <source>
        <strain evidence="6 7">DSM 15829</strain>
    </source>
</reference>
<dbReference type="InterPro" id="IPR011006">
    <property type="entry name" value="CheY-like_superfamily"/>
</dbReference>
<evidence type="ECO:0000313" key="6">
    <source>
        <dbReference type="EMBL" id="EGF23225.1"/>
    </source>
</evidence>
<dbReference type="AlphaFoldDB" id="F1T5U1"/>
<dbReference type="InterPro" id="IPR001867">
    <property type="entry name" value="OmpR/PhoB-type_DNA-bd"/>
</dbReference>
<dbReference type="Pfam" id="PF00486">
    <property type="entry name" value="Trans_reg_C"/>
    <property type="match status" value="1"/>
</dbReference>
<dbReference type="InterPro" id="IPR036388">
    <property type="entry name" value="WH-like_DNA-bd_sf"/>
</dbReference>
<dbReference type="SMART" id="SM00448">
    <property type="entry name" value="REC"/>
    <property type="match status" value="1"/>
</dbReference>
<dbReference type="InterPro" id="IPR016032">
    <property type="entry name" value="Sig_transdc_resp-reg_C-effctor"/>
</dbReference>
<protein>
    <submittedName>
        <fullName evidence="6">Response regulator receiver domain protein</fullName>
    </submittedName>
</protein>
<sequence length="245" mass="27265">MVKHHKTPVTKVCAMAKICVIEDDNQIRLELVHLLQANAYECYAPCNFTNPDELMHEIVSPRPDLLLLDLGLPSVDGNVLAREFRQSSTGAIIVLTSRNSELDELVCLSSGADDFIAKPYNPQILLAHIASVLRRVMPMSDKQASVLRCGTIELNLKTCTASAHGKTTELTKNELKILTLLIQRQTEVVSRTQIQEALWQSDEYVDDNTLTVNVSHLRQRLAYIGEPHAVVTHRGLGYCILPSAK</sequence>
<dbReference type="GO" id="GO:0006355">
    <property type="term" value="P:regulation of DNA-templated transcription"/>
    <property type="evidence" value="ECO:0007669"/>
    <property type="project" value="InterPro"/>
</dbReference>
<evidence type="ECO:0000256" key="1">
    <source>
        <dbReference type="ARBA" id="ARBA00023125"/>
    </source>
</evidence>
<accession>F1T5U1</accession>
<dbReference type="Gene3D" id="1.10.10.10">
    <property type="entry name" value="Winged helix-like DNA-binding domain superfamily/Winged helix DNA-binding domain"/>
    <property type="match status" value="1"/>
</dbReference>
<dbReference type="Gene3D" id="3.40.50.2300">
    <property type="match status" value="1"/>
</dbReference>
<dbReference type="GO" id="GO:0000156">
    <property type="term" value="F:phosphorelay response regulator activity"/>
    <property type="evidence" value="ECO:0007669"/>
    <property type="project" value="TreeGrafter"/>
</dbReference>
<dbReference type="PROSITE" id="PS50110">
    <property type="entry name" value="RESPONSE_REGULATORY"/>
    <property type="match status" value="1"/>
</dbReference>
<dbReference type="Proteomes" id="UP000005947">
    <property type="component" value="Unassembled WGS sequence"/>
</dbReference>
<gene>
    <name evidence="6" type="ORF">HMPREF0091_10172</name>
</gene>
<dbReference type="Pfam" id="PF00072">
    <property type="entry name" value="Response_reg"/>
    <property type="match status" value="1"/>
</dbReference>
<organism evidence="6 7">
    <name type="scientific">Fannyhessea vaginae DSM 15829</name>
    <dbReference type="NCBI Taxonomy" id="525256"/>
    <lineage>
        <taxon>Bacteria</taxon>
        <taxon>Bacillati</taxon>
        <taxon>Actinomycetota</taxon>
        <taxon>Coriobacteriia</taxon>
        <taxon>Coriobacteriales</taxon>
        <taxon>Atopobiaceae</taxon>
        <taxon>Fannyhessea</taxon>
    </lineage>
</organism>
<proteinExistence type="predicted"/>
<evidence type="ECO:0000259" key="5">
    <source>
        <dbReference type="PROSITE" id="PS51755"/>
    </source>
</evidence>
<feature type="DNA-binding region" description="OmpR/PhoB-type" evidence="3">
    <location>
        <begin position="144"/>
        <end position="242"/>
    </location>
</feature>
<dbReference type="PROSITE" id="PS51755">
    <property type="entry name" value="OMPR_PHOB"/>
    <property type="match status" value="1"/>
</dbReference>
<dbReference type="CDD" id="cd00383">
    <property type="entry name" value="trans_reg_C"/>
    <property type="match status" value="1"/>
</dbReference>
<feature type="domain" description="Response regulatory" evidence="4">
    <location>
        <begin position="17"/>
        <end position="133"/>
    </location>
</feature>
<feature type="domain" description="OmpR/PhoB-type" evidence="5">
    <location>
        <begin position="144"/>
        <end position="242"/>
    </location>
</feature>
<dbReference type="InterPro" id="IPR001789">
    <property type="entry name" value="Sig_transdc_resp-reg_receiver"/>
</dbReference>
<comment type="caution">
    <text evidence="6">The sequence shown here is derived from an EMBL/GenBank/DDBJ whole genome shotgun (WGS) entry which is preliminary data.</text>
</comment>